<evidence type="ECO:0000313" key="2">
    <source>
        <dbReference type="EMBL" id="KAK1426893.1"/>
    </source>
</evidence>
<organism evidence="2 3">
    <name type="scientific">Tagetes erecta</name>
    <name type="common">African marigold</name>
    <dbReference type="NCBI Taxonomy" id="13708"/>
    <lineage>
        <taxon>Eukaryota</taxon>
        <taxon>Viridiplantae</taxon>
        <taxon>Streptophyta</taxon>
        <taxon>Embryophyta</taxon>
        <taxon>Tracheophyta</taxon>
        <taxon>Spermatophyta</taxon>
        <taxon>Magnoliopsida</taxon>
        <taxon>eudicotyledons</taxon>
        <taxon>Gunneridae</taxon>
        <taxon>Pentapetalae</taxon>
        <taxon>asterids</taxon>
        <taxon>campanulids</taxon>
        <taxon>Asterales</taxon>
        <taxon>Asteraceae</taxon>
        <taxon>Asteroideae</taxon>
        <taxon>Heliantheae alliance</taxon>
        <taxon>Tageteae</taxon>
        <taxon>Tagetes</taxon>
    </lineage>
</organism>
<feature type="chain" id="PRO_5042173782" description="Secreted protein" evidence="1">
    <location>
        <begin position="17"/>
        <end position="82"/>
    </location>
</feature>
<keyword evidence="1" id="KW-0732">Signal</keyword>
<feature type="signal peptide" evidence="1">
    <location>
        <begin position="1"/>
        <end position="16"/>
    </location>
</feature>
<proteinExistence type="predicted"/>
<evidence type="ECO:0000313" key="3">
    <source>
        <dbReference type="Proteomes" id="UP001229421"/>
    </source>
</evidence>
<sequence length="82" mass="8994">MMLVRLFPLCSPLLQSSSPWILLLVQSEENCGYLFVSLCGIGELWIVSVPDNSLHSFMVRPCDLGNIKNKSLAIVLSLQSGA</sequence>
<evidence type="ECO:0000256" key="1">
    <source>
        <dbReference type="SAM" id="SignalP"/>
    </source>
</evidence>
<evidence type="ECO:0008006" key="4">
    <source>
        <dbReference type="Google" id="ProtNLM"/>
    </source>
</evidence>
<keyword evidence="3" id="KW-1185">Reference proteome</keyword>
<accession>A0AAD8KSL2</accession>
<comment type="caution">
    <text evidence="2">The sequence shown here is derived from an EMBL/GenBank/DDBJ whole genome shotgun (WGS) entry which is preliminary data.</text>
</comment>
<dbReference type="Proteomes" id="UP001229421">
    <property type="component" value="Unassembled WGS sequence"/>
</dbReference>
<protein>
    <recommendedName>
        <fullName evidence="4">Secreted protein</fullName>
    </recommendedName>
</protein>
<dbReference type="AlphaFoldDB" id="A0AAD8KSL2"/>
<reference evidence="2" key="1">
    <citation type="journal article" date="2023" name="bioRxiv">
        <title>Improved chromosome-level genome assembly for marigold (Tagetes erecta).</title>
        <authorList>
            <person name="Jiang F."/>
            <person name="Yuan L."/>
            <person name="Wang S."/>
            <person name="Wang H."/>
            <person name="Xu D."/>
            <person name="Wang A."/>
            <person name="Fan W."/>
        </authorList>
    </citation>
    <scope>NUCLEOTIDE SEQUENCE</scope>
    <source>
        <strain evidence="2">WSJ</strain>
        <tissue evidence="2">Leaf</tissue>
    </source>
</reference>
<dbReference type="EMBL" id="JAUHHV010000004">
    <property type="protein sequence ID" value="KAK1426893.1"/>
    <property type="molecule type" value="Genomic_DNA"/>
</dbReference>
<gene>
    <name evidence="2" type="ORF">QVD17_15573</name>
</gene>
<name>A0AAD8KSL2_TARER</name>